<keyword evidence="3" id="KW-0813">Transport</keyword>
<keyword evidence="10" id="KW-1185">Reference proteome</keyword>
<feature type="transmembrane region" description="Helical" evidence="8">
    <location>
        <begin position="519"/>
        <end position="544"/>
    </location>
</feature>
<dbReference type="RefSeq" id="XP_040727572.1">
    <property type="nucleotide sequence ID" value="XM_040867539.1"/>
</dbReference>
<evidence type="ECO:0000256" key="6">
    <source>
        <dbReference type="ARBA" id="ARBA00023136"/>
    </source>
</evidence>
<dbReference type="Pfam" id="PF00860">
    <property type="entry name" value="Xan_ur_permease"/>
    <property type="match status" value="1"/>
</dbReference>
<dbReference type="AlphaFoldDB" id="A0A1Y2FQW5"/>
<comment type="caution">
    <text evidence="9">The sequence shown here is derived from an EMBL/GenBank/DDBJ whole genome shotgun (WGS) entry which is preliminary data.</text>
</comment>
<dbReference type="InterPro" id="IPR006043">
    <property type="entry name" value="NCS2"/>
</dbReference>
<feature type="transmembrane region" description="Helical" evidence="8">
    <location>
        <begin position="266"/>
        <end position="287"/>
    </location>
</feature>
<evidence type="ECO:0000313" key="9">
    <source>
        <dbReference type="EMBL" id="ORY86390.1"/>
    </source>
</evidence>
<comment type="similarity">
    <text evidence="2">Belongs to the nucleobase:cation symporter-2 (NCS2) (TC 2.A.40) family.</text>
</comment>
<dbReference type="GeneID" id="63784138"/>
<evidence type="ECO:0000256" key="5">
    <source>
        <dbReference type="ARBA" id="ARBA00022989"/>
    </source>
</evidence>
<feature type="transmembrane region" description="Helical" evidence="8">
    <location>
        <begin position="299"/>
        <end position="317"/>
    </location>
</feature>
<feature type="transmembrane region" description="Helical" evidence="8">
    <location>
        <begin position="138"/>
        <end position="158"/>
    </location>
</feature>
<dbReference type="GO" id="GO:0042907">
    <property type="term" value="F:xanthine transmembrane transporter activity"/>
    <property type="evidence" value="ECO:0007669"/>
    <property type="project" value="TreeGrafter"/>
</dbReference>
<dbReference type="NCBIfam" id="TIGR00801">
    <property type="entry name" value="ncs2"/>
    <property type="match status" value="1"/>
</dbReference>
<keyword evidence="6 8" id="KW-0472">Membrane</keyword>
<dbReference type="EMBL" id="MCFI01000003">
    <property type="protein sequence ID" value="ORY86390.1"/>
    <property type="molecule type" value="Genomic_DNA"/>
</dbReference>
<evidence type="ECO:0000256" key="7">
    <source>
        <dbReference type="SAM" id="MobiDB-lite"/>
    </source>
</evidence>
<feature type="transmembrane region" description="Helical" evidence="8">
    <location>
        <begin position="485"/>
        <end position="507"/>
    </location>
</feature>
<dbReference type="GO" id="GO:0005886">
    <property type="term" value="C:plasma membrane"/>
    <property type="evidence" value="ECO:0007669"/>
    <property type="project" value="TreeGrafter"/>
</dbReference>
<dbReference type="OrthoDB" id="1641903at2759"/>
<evidence type="ECO:0000256" key="8">
    <source>
        <dbReference type="SAM" id="Phobius"/>
    </source>
</evidence>
<comment type="subcellular location">
    <subcellularLocation>
        <location evidence="1">Membrane</location>
        <topology evidence="1">Multi-pass membrane protein</topology>
    </subcellularLocation>
</comment>
<dbReference type="Proteomes" id="UP000193685">
    <property type="component" value="Unassembled WGS sequence"/>
</dbReference>
<dbReference type="GO" id="GO:0000324">
    <property type="term" value="C:fungal-type vacuole"/>
    <property type="evidence" value="ECO:0007669"/>
    <property type="project" value="TreeGrafter"/>
</dbReference>
<evidence type="ECO:0000256" key="4">
    <source>
        <dbReference type="ARBA" id="ARBA00022692"/>
    </source>
</evidence>
<feature type="transmembrane region" description="Helical" evidence="8">
    <location>
        <begin position="425"/>
        <end position="449"/>
    </location>
</feature>
<feature type="transmembrane region" description="Helical" evidence="8">
    <location>
        <begin position="111"/>
        <end position="131"/>
    </location>
</feature>
<dbReference type="PROSITE" id="PS01116">
    <property type="entry name" value="XANTH_URACIL_PERMASE"/>
    <property type="match status" value="1"/>
</dbReference>
<evidence type="ECO:0000256" key="2">
    <source>
        <dbReference type="ARBA" id="ARBA00008821"/>
    </source>
</evidence>
<gene>
    <name evidence="9" type="ORF">BCR37DRAFT_343978</name>
</gene>
<feature type="transmembrane region" description="Helical" evidence="8">
    <location>
        <begin position="217"/>
        <end position="235"/>
    </location>
</feature>
<feature type="transmembrane region" description="Helical" evidence="8">
    <location>
        <begin position="455"/>
        <end position="473"/>
    </location>
</feature>
<name>A0A1Y2FQW5_PROLT</name>
<evidence type="ECO:0000256" key="3">
    <source>
        <dbReference type="ARBA" id="ARBA00022448"/>
    </source>
</evidence>
<accession>A0A1Y2FQW5</accession>
<keyword evidence="4 8" id="KW-0812">Transmembrane</keyword>
<sequence length="587" mass="62169">MGVDSQTKVGSFDEISHEAPANGSQGWKRHFSKAAWVGDYDYGFMFRPNLPFIKNPYDNIAQPFFGVDAKLPWLLAALLGFQHALAMLAGVVTPPTIIGGAANLDTATQQYLVSASLIVCGIATTIQITRLHIYKTPYYIGTGLISVAGTSFAVVPIAQKYFALQYARGVCATIDGIKQPCPDAYGKLIGTCAIAALFHIVLAFVPPKTLSRLFPPLITGQVLLFIGASLVSSGIKDWAGSSGPCSSRPTTGIFTMCPTIYAPKPYAWGDAHFLGLGLSVIVSIVLIERFGSPIMKTSGVILGLLVGCIISGATGYWDTSSITKAPAITFVWVKTFKLGVDGTLILPLLAVVLVLVLENIGDVTATCDVSKVEVEGPIFNTRIQGGILADALNSLLSALMTNTSLSTFAQNNGVMACTGVASRRAGYFGAGFLLLAGVLNKVGATFVAIPSPVIGAMKTFLFASVAVSGIRLLALNEWTRRTRFILTCSMSIGLAALLVPTYASYMFTYSGPNKSLRAFYDAIVIVIESPYCVSALISSFLHLVMPDLKEAEMSSGAHALPVHNGEIGAINGTAVRDDTVEVLPSKH</sequence>
<feature type="region of interest" description="Disordered" evidence="7">
    <location>
        <begin position="1"/>
        <end position="21"/>
    </location>
</feature>
<evidence type="ECO:0000256" key="1">
    <source>
        <dbReference type="ARBA" id="ARBA00004141"/>
    </source>
</evidence>
<proteinExistence type="inferred from homology"/>
<dbReference type="InterPro" id="IPR006042">
    <property type="entry name" value="Xan_ur_permease"/>
</dbReference>
<feature type="transmembrane region" description="Helical" evidence="8">
    <location>
        <begin position="184"/>
        <end position="205"/>
    </location>
</feature>
<protein>
    <submittedName>
        <fullName evidence="9">Permease family-domain-containing protein</fullName>
    </submittedName>
</protein>
<feature type="transmembrane region" description="Helical" evidence="8">
    <location>
        <begin position="71"/>
        <end position="91"/>
    </location>
</feature>
<evidence type="ECO:0000313" key="10">
    <source>
        <dbReference type="Proteomes" id="UP000193685"/>
    </source>
</evidence>
<organism evidence="9 10">
    <name type="scientific">Protomyces lactucae-debilis</name>
    <dbReference type="NCBI Taxonomy" id="2754530"/>
    <lineage>
        <taxon>Eukaryota</taxon>
        <taxon>Fungi</taxon>
        <taxon>Dikarya</taxon>
        <taxon>Ascomycota</taxon>
        <taxon>Taphrinomycotina</taxon>
        <taxon>Taphrinomycetes</taxon>
        <taxon>Taphrinales</taxon>
        <taxon>Protomycetaceae</taxon>
        <taxon>Protomyces</taxon>
    </lineage>
</organism>
<dbReference type="PANTHER" id="PTHR42810">
    <property type="entry name" value="PURINE PERMEASE C1399.01C-RELATED"/>
    <property type="match status" value="1"/>
</dbReference>
<reference evidence="9 10" key="1">
    <citation type="submission" date="2016-07" db="EMBL/GenBank/DDBJ databases">
        <title>Pervasive Adenine N6-methylation of Active Genes in Fungi.</title>
        <authorList>
            <consortium name="DOE Joint Genome Institute"/>
            <person name="Mondo S.J."/>
            <person name="Dannebaum R.O."/>
            <person name="Kuo R.C."/>
            <person name="Labutti K."/>
            <person name="Haridas S."/>
            <person name="Kuo A."/>
            <person name="Salamov A."/>
            <person name="Ahrendt S.R."/>
            <person name="Lipzen A."/>
            <person name="Sullivan W."/>
            <person name="Andreopoulos W.B."/>
            <person name="Clum A."/>
            <person name="Lindquist E."/>
            <person name="Daum C."/>
            <person name="Ramamoorthy G.K."/>
            <person name="Gryganskyi A."/>
            <person name="Culley D."/>
            <person name="Magnuson J.K."/>
            <person name="James T.Y."/>
            <person name="O'Malley M.A."/>
            <person name="Stajich J.E."/>
            <person name="Spatafora J.W."/>
            <person name="Visel A."/>
            <person name="Grigoriev I.V."/>
        </authorList>
    </citation>
    <scope>NUCLEOTIDE SEQUENCE [LARGE SCALE GENOMIC DNA]</scope>
    <source>
        <strain evidence="9 10">12-1054</strain>
    </source>
</reference>
<dbReference type="STRING" id="56484.A0A1Y2FQW5"/>
<feature type="transmembrane region" description="Helical" evidence="8">
    <location>
        <begin position="337"/>
        <end position="357"/>
    </location>
</feature>
<keyword evidence="5 8" id="KW-1133">Transmembrane helix</keyword>
<dbReference type="PANTHER" id="PTHR42810:SF2">
    <property type="entry name" value="PURINE PERMEASE C1399.01C-RELATED"/>
    <property type="match status" value="1"/>
</dbReference>
<dbReference type="OMA" id="GLGFDWN"/>